<organism evidence="2 3">
    <name type="scientific">Bradyrhizobium valentinum</name>
    <dbReference type="NCBI Taxonomy" id="1518501"/>
    <lineage>
        <taxon>Bacteria</taxon>
        <taxon>Pseudomonadati</taxon>
        <taxon>Pseudomonadota</taxon>
        <taxon>Alphaproteobacteria</taxon>
        <taxon>Hyphomicrobiales</taxon>
        <taxon>Nitrobacteraceae</taxon>
        <taxon>Bradyrhizobium</taxon>
    </lineage>
</organism>
<dbReference type="InterPro" id="IPR043519">
    <property type="entry name" value="NT_sf"/>
</dbReference>
<dbReference type="PANTHER" id="PTHR47837">
    <property type="entry name" value="GTP PYROPHOSPHOKINASE YJBM"/>
    <property type="match status" value="1"/>
</dbReference>
<dbReference type="STRING" id="1518501.CQ10_22745"/>
<dbReference type="Proteomes" id="UP000051913">
    <property type="component" value="Unassembled WGS sequence"/>
</dbReference>
<feature type="domain" description="RelA/SpoT" evidence="1">
    <location>
        <begin position="91"/>
        <end position="210"/>
    </location>
</feature>
<keyword evidence="3" id="KW-1185">Reference proteome</keyword>
<dbReference type="InterPro" id="IPR052366">
    <property type="entry name" value="GTP_Pyrophosphokinase"/>
</dbReference>
<reference evidence="2 3" key="1">
    <citation type="submission" date="2014-03" db="EMBL/GenBank/DDBJ databases">
        <title>Bradyrhizobium valentinum sp. nov., isolated from effective nodules of Lupinus mariae-josephae, a lupine endemic of basic-lime soils in Eastern Spain.</title>
        <authorList>
            <person name="Duran D."/>
            <person name="Rey L."/>
            <person name="Navarro A."/>
            <person name="Busquets A."/>
            <person name="Imperial J."/>
            <person name="Ruiz-Argueso T."/>
        </authorList>
    </citation>
    <scope>NUCLEOTIDE SEQUENCE [LARGE SCALE GENOMIC DNA]</scope>
    <source>
        <strain evidence="2 3">LmjM3</strain>
    </source>
</reference>
<dbReference type="Pfam" id="PF04607">
    <property type="entry name" value="RelA_SpoT"/>
    <property type="match status" value="1"/>
</dbReference>
<dbReference type="InterPro" id="IPR007685">
    <property type="entry name" value="RelA_SpoT"/>
</dbReference>
<dbReference type="EMBL" id="LLXX01000118">
    <property type="protein sequence ID" value="KRR05492.1"/>
    <property type="molecule type" value="Genomic_DNA"/>
</dbReference>
<dbReference type="SUPFAM" id="SSF81301">
    <property type="entry name" value="Nucleotidyltransferase"/>
    <property type="match status" value="1"/>
</dbReference>
<protein>
    <recommendedName>
        <fullName evidence="1">RelA/SpoT domain-containing protein</fullName>
    </recommendedName>
</protein>
<evidence type="ECO:0000313" key="2">
    <source>
        <dbReference type="EMBL" id="KRR05492.1"/>
    </source>
</evidence>
<evidence type="ECO:0000259" key="1">
    <source>
        <dbReference type="SMART" id="SM00954"/>
    </source>
</evidence>
<dbReference type="GO" id="GO:0015969">
    <property type="term" value="P:guanosine tetraphosphate metabolic process"/>
    <property type="evidence" value="ECO:0007669"/>
    <property type="project" value="InterPro"/>
</dbReference>
<dbReference type="PANTHER" id="PTHR47837:SF1">
    <property type="entry name" value="GTP PYROPHOSPHOKINASE YJBM"/>
    <property type="match status" value="1"/>
</dbReference>
<dbReference type="CDD" id="cd05399">
    <property type="entry name" value="NT_Rel-Spo_like"/>
    <property type="match status" value="1"/>
</dbReference>
<sequence length="311" mass="35618">MDWAVPKHAKKRVNWGGKMLLAEVPPFDWSAAERGEEHTGNDAHHAWAKDYFAALDIINNWRSSHNFPLNTFHIGLKRRAKIIDPKAITAQRIKRLASIEAKLRRFPTMTLSQMQDIGGCRAIVATAQGVAKLCESYAESDLKHILHETDNYIDTPKDSGYRGVHLIYRYHSDRRQDYNSLKIEMQLRSQLQHAWATAVETVGAFVRQALKSSVGEQEWLRFFALMGAALAFRENTAPVPGTPSGYSELVKEIREHAKSLEVASRLQAFGAALQYYESKQSKNTHYYLVEISLNRANRKRRPQSIWKSRKR</sequence>
<proteinExistence type="predicted"/>
<accession>A0A0R3L3E2</accession>
<evidence type="ECO:0000313" key="3">
    <source>
        <dbReference type="Proteomes" id="UP000051913"/>
    </source>
</evidence>
<dbReference type="SMART" id="SM00954">
    <property type="entry name" value="RelA_SpoT"/>
    <property type="match status" value="1"/>
</dbReference>
<dbReference type="AlphaFoldDB" id="A0A0R3L3E2"/>
<dbReference type="Gene3D" id="3.30.460.10">
    <property type="entry name" value="Beta Polymerase, domain 2"/>
    <property type="match status" value="1"/>
</dbReference>
<name>A0A0R3L3E2_9BRAD</name>
<gene>
    <name evidence="2" type="ORF">CP49_03130</name>
</gene>
<comment type="caution">
    <text evidence="2">The sequence shown here is derived from an EMBL/GenBank/DDBJ whole genome shotgun (WGS) entry which is preliminary data.</text>
</comment>